<gene>
    <name evidence="2" type="ORF">SVA_3267</name>
</gene>
<dbReference type="AlphaFoldDB" id="A0A1C7AF18"/>
<accession>A0A1C7AF18</accession>
<sequence length="77" mass="8238">MNQAHAKADNTAAWTFWRSRIGLTFPGFLAIAAFFPLTEHPALGALPLILLALCPLVHLFGHGGHGYGAMAKLGGRR</sequence>
<keyword evidence="3" id="KW-1185">Reference proteome</keyword>
<name>A0A1C7AF18_9GAMM</name>
<feature type="transmembrane region" description="Helical" evidence="1">
    <location>
        <begin position="21"/>
        <end position="38"/>
    </location>
</feature>
<dbReference type="Proteomes" id="UP000218899">
    <property type="component" value="Chromosome"/>
</dbReference>
<keyword evidence="1" id="KW-1133">Transmembrane helix</keyword>
<reference evidence="2 3" key="1">
    <citation type="submission" date="2015-08" db="EMBL/GenBank/DDBJ databases">
        <title>Complete genome sequence of Sulfurifustis variabilis.</title>
        <authorList>
            <person name="Miura A."/>
            <person name="Kojima H."/>
            <person name="Fukui M."/>
        </authorList>
    </citation>
    <scope>NUCLEOTIDE SEQUENCE [LARGE SCALE GENOMIC DNA]</scope>
    <source>
        <strain evidence="3">skN76</strain>
    </source>
</reference>
<keyword evidence="1" id="KW-0812">Transmembrane</keyword>
<evidence type="ECO:0008006" key="4">
    <source>
        <dbReference type="Google" id="ProtNLM"/>
    </source>
</evidence>
<dbReference type="RefSeq" id="WP_096462172.1">
    <property type="nucleotide sequence ID" value="NZ_AP014936.1"/>
</dbReference>
<feature type="transmembrane region" description="Helical" evidence="1">
    <location>
        <begin position="44"/>
        <end position="67"/>
    </location>
</feature>
<dbReference type="Pfam" id="PF11666">
    <property type="entry name" value="DUF2933"/>
    <property type="match status" value="1"/>
</dbReference>
<dbReference type="EMBL" id="AP014936">
    <property type="protein sequence ID" value="BAU49815.1"/>
    <property type="molecule type" value="Genomic_DNA"/>
</dbReference>
<dbReference type="InterPro" id="IPR021682">
    <property type="entry name" value="DUF2933"/>
</dbReference>
<keyword evidence="1" id="KW-0472">Membrane</keyword>
<protein>
    <recommendedName>
        <fullName evidence="4">DUF2933 domain-containing protein</fullName>
    </recommendedName>
</protein>
<organism evidence="2 3">
    <name type="scientific">Sulfurifustis variabilis</name>
    <dbReference type="NCBI Taxonomy" id="1675686"/>
    <lineage>
        <taxon>Bacteria</taxon>
        <taxon>Pseudomonadati</taxon>
        <taxon>Pseudomonadota</taxon>
        <taxon>Gammaproteobacteria</taxon>
        <taxon>Acidiferrobacterales</taxon>
        <taxon>Acidiferrobacteraceae</taxon>
        <taxon>Sulfurifustis</taxon>
    </lineage>
</organism>
<evidence type="ECO:0000313" key="2">
    <source>
        <dbReference type="EMBL" id="BAU49815.1"/>
    </source>
</evidence>
<proteinExistence type="predicted"/>
<dbReference type="KEGG" id="sva:SVA_3267"/>
<evidence type="ECO:0000256" key="1">
    <source>
        <dbReference type="SAM" id="Phobius"/>
    </source>
</evidence>
<evidence type="ECO:0000313" key="3">
    <source>
        <dbReference type="Proteomes" id="UP000218899"/>
    </source>
</evidence>